<proteinExistence type="predicted"/>
<name>A0ABU3K3K2_9BACT</name>
<evidence type="ECO:0000313" key="1">
    <source>
        <dbReference type="EMBL" id="MDT7040961.1"/>
    </source>
</evidence>
<sequence length="101" mass="11100">MKLLRHQFFSLSLLACLLVVGILLPSQITAHSLHHAHHQAATHASVICSWMCAAGQVVESTNLFLESPAFSMQDLEILPISSIRSTPLLLFFKRGPPILSI</sequence>
<dbReference type="PROSITE" id="PS51257">
    <property type="entry name" value="PROKAR_LIPOPROTEIN"/>
    <property type="match status" value="1"/>
</dbReference>
<dbReference type="Proteomes" id="UP001250932">
    <property type="component" value="Unassembled WGS sequence"/>
</dbReference>
<reference evidence="1 2" key="1">
    <citation type="journal article" date="2023" name="ISME J.">
        <title>Cultivation and genomic characterization of novel and ubiquitous marine nitrite-oxidizing bacteria from the Nitrospirales.</title>
        <authorList>
            <person name="Mueller A.J."/>
            <person name="Daebeler A."/>
            <person name="Herbold C.W."/>
            <person name="Kirkegaard R.H."/>
            <person name="Daims H."/>
        </authorList>
    </citation>
    <scope>NUCLEOTIDE SEQUENCE [LARGE SCALE GENOMIC DNA]</scope>
    <source>
        <strain evidence="1 2">EB</strain>
    </source>
</reference>
<accession>A0ABU3K3K2</accession>
<evidence type="ECO:0000313" key="2">
    <source>
        <dbReference type="Proteomes" id="UP001250932"/>
    </source>
</evidence>
<comment type="caution">
    <text evidence="1">The sequence shown here is derived from an EMBL/GenBank/DDBJ whole genome shotgun (WGS) entry which is preliminary data.</text>
</comment>
<organism evidence="1 2">
    <name type="scientific">Candidatus Nitronereus thalassa</name>
    <dbReference type="NCBI Taxonomy" id="3020898"/>
    <lineage>
        <taxon>Bacteria</taxon>
        <taxon>Pseudomonadati</taxon>
        <taxon>Nitrospirota</taxon>
        <taxon>Nitrospiria</taxon>
        <taxon>Nitrospirales</taxon>
        <taxon>Nitrospiraceae</taxon>
        <taxon>Candidatus Nitronereus</taxon>
    </lineage>
</organism>
<dbReference type="RefSeq" id="WP_313831320.1">
    <property type="nucleotide sequence ID" value="NZ_JAQOUE010000001.1"/>
</dbReference>
<protein>
    <submittedName>
        <fullName evidence="1">Uncharacterized protein</fullName>
    </submittedName>
</protein>
<dbReference type="EMBL" id="JAQOUE010000001">
    <property type="protein sequence ID" value="MDT7040961.1"/>
    <property type="molecule type" value="Genomic_DNA"/>
</dbReference>
<keyword evidence="2" id="KW-1185">Reference proteome</keyword>
<gene>
    <name evidence="1" type="ORF">PPG34_01285</name>
</gene>